<sequence length="295" mass="31466">MTPIASANGTAAFLAAYDEVIATRWPAGTTSTRIPTPYGTTHLNSYGPEDAPPLLLLPGGGATSTVWSAQAAALGRTHRVHAVDLVGEPGRSVVGERPIRTVEDLCDWLDAVLDALDTGPAALCGHSYGGWIALHHALRAPHRVRRLILVDPTGCFAGFRAHYLVRAIPMLLRPDAARTRAFLAWETGHVPLDPVWLRMREAAAGLRWVRPVTGPRPAPEALRGLGVPALVLLAGQGRAQQASRVAGAVDRLLPRAETVVLPGVSHHALPLYAPVTAELNRRIGEFLDAASDESR</sequence>
<dbReference type="Proteomes" id="UP001235744">
    <property type="component" value="Chromosome"/>
</dbReference>
<dbReference type="PANTHER" id="PTHR43798:SF33">
    <property type="entry name" value="HYDROLASE, PUTATIVE (AFU_ORTHOLOGUE AFUA_2G14860)-RELATED"/>
    <property type="match status" value="1"/>
</dbReference>
<organism evidence="2 3">
    <name type="scientific">Streptomyces poriferorum</name>
    <dbReference type="NCBI Taxonomy" id="2798799"/>
    <lineage>
        <taxon>Bacteria</taxon>
        <taxon>Bacillati</taxon>
        <taxon>Actinomycetota</taxon>
        <taxon>Actinomycetes</taxon>
        <taxon>Kitasatosporales</taxon>
        <taxon>Streptomycetaceae</taxon>
        <taxon>Streptomyces</taxon>
    </lineage>
</organism>
<reference evidence="2 3" key="1">
    <citation type="submission" date="2023-03" db="EMBL/GenBank/DDBJ databases">
        <title>Isolation and description of six Streptomyces strains from soil environments, able to metabolize different microbial glucans.</title>
        <authorList>
            <person name="Widen T."/>
            <person name="Larsbrink J."/>
        </authorList>
    </citation>
    <scope>NUCLEOTIDE SEQUENCE [LARGE SCALE GENOMIC DNA]</scope>
    <source>
        <strain evidence="2 3">Alt2</strain>
    </source>
</reference>
<protein>
    <submittedName>
        <fullName evidence="2">Alpha/beta hydrolase</fullName>
    </submittedName>
</protein>
<dbReference type="Gene3D" id="3.40.50.1820">
    <property type="entry name" value="alpha/beta hydrolase"/>
    <property type="match status" value="1"/>
</dbReference>
<keyword evidence="3" id="KW-1185">Reference proteome</keyword>
<dbReference type="PANTHER" id="PTHR43798">
    <property type="entry name" value="MONOACYLGLYCEROL LIPASE"/>
    <property type="match status" value="1"/>
</dbReference>
<dbReference type="PRINTS" id="PR00111">
    <property type="entry name" value="ABHYDROLASE"/>
</dbReference>
<dbReference type="EMBL" id="CP120988">
    <property type="protein sequence ID" value="WLQ59399.1"/>
    <property type="molecule type" value="Genomic_DNA"/>
</dbReference>
<dbReference type="SUPFAM" id="SSF53474">
    <property type="entry name" value="alpha/beta-Hydrolases"/>
    <property type="match status" value="1"/>
</dbReference>
<keyword evidence="2" id="KW-0378">Hydrolase</keyword>
<dbReference type="InterPro" id="IPR050266">
    <property type="entry name" value="AB_hydrolase_sf"/>
</dbReference>
<accession>A0ABY9IZ42</accession>
<dbReference type="InterPro" id="IPR029058">
    <property type="entry name" value="AB_hydrolase_fold"/>
</dbReference>
<proteinExistence type="predicted"/>
<name>A0ABY9IZ42_9ACTN</name>
<dbReference type="Pfam" id="PF12697">
    <property type="entry name" value="Abhydrolase_6"/>
    <property type="match status" value="1"/>
</dbReference>
<feature type="domain" description="AB hydrolase-1" evidence="1">
    <location>
        <begin position="54"/>
        <end position="274"/>
    </location>
</feature>
<evidence type="ECO:0000259" key="1">
    <source>
        <dbReference type="Pfam" id="PF12697"/>
    </source>
</evidence>
<gene>
    <name evidence="2" type="ORF">P8A19_30015</name>
</gene>
<dbReference type="RefSeq" id="WP_306069854.1">
    <property type="nucleotide sequence ID" value="NZ_CP120988.1"/>
</dbReference>
<evidence type="ECO:0000313" key="3">
    <source>
        <dbReference type="Proteomes" id="UP001235744"/>
    </source>
</evidence>
<dbReference type="InterPro" id="IPR000073">
    <property type="entry name" value="AB_hydrolase_1"/>
</dbReference>
<dbReference type="GO" id="GO:0016787">
    <property type="term" value="F:hydrolase activity"/>
    <property type="evidence" value="ECO:0007669"/>
    <property type="project" value="UniProtKB-KW"/>
</dbReference>
<evidence type="ECO:0000313" key="2">
    <source>
        <dbReference type="EMBL" id="WLQ59399.1"/>
    </source>
</evidence>